<feature type="transmembrane region" description="Helical" evidence="5">
    <location>
        <begin position="409"/>
        <end position="429"/>
    </location>
</feature>
<dbReference type="Proteomes" id="UP000246410">
    <property type="component" value="Unassembled WGS sequence"/>
</dbReference>
<sequence length="449" mass="46320">MLAYRAAGDTVTGAAPARRSVKVLVALCFAALVCDGYDLVVYGATVPSLLDYEPWSLTANQVGVIGSYTLMGMLVGAVSSGALAARFGARRVYLGSLFWFATVMGACALAPTPEVFGLLRFLGGLGLGGFVPVSVALIMEYSPATRRQFNNALAACGYCVGGILSALLGIALLPEVSFRWMYAVSLVVLITVFPLAWKLLPELPSYLVAQGRIEEATARVREFGLDPAILTPGPERSSASLRELLRPQRLPAVALLTLASFCGLLMSYGTNSWLPHIMKNAGYSLGSSLVFLLVLNAGAMGGVAITSSPADRFGPKRVTTASFLLAAGSIALLSVRMPPGALYVMVALAGAGALGTQILIMGYVGAAFEGTLRAPAVGVVVGLGRVGAVLGPLEGGWIAGSALGYQWNFYAFATVAVLGTVAAALVPLARGAAASGGEPRTETVVPVHG</sequence>
<dbReference type="Gene3D" id="1.20.1250.20">
    <property type="entry name" value="MFS general substrate transporter like domains"/>
    <property type="match status" value="1"/>
</dbReference>
<feature type="transmembrane region" description="Helical" evidence="5">
    <location>
        <begin position="118"/>
        <end position="139"/>
    </location>
</feature>
<comment type="caution">
    <text evidence="7">The sequence shown here is derived from an EMBL/GenBank/DDBJ whole genome shotgun (WGS) entry which is preliminary data.</text>
</comment>
<feature type="transmembrane region" description="Helical" evidence="5">
    <location>
        <begin position="341"/>
        <end position="364"/>
    </location>
</feature>
<proteinExistence type="predicted"/>
<feature type="transmembrane region" description="Helical" evidence="5">
    <location>
        <begin position="23"/>
        <end position="45"/>
    </location>
</feature>
<dbReference type="EMBL" id="QGTL01000021">
    <property type="protein sequence ID" value="PWV67578.1"/>
    <property type="molecule type" value="Genomic_DNA"/>
</dbReference>
<gene>
    <name evidence="7" type="ORF">DFR69_12128</name>
</gene>
<dbReference type="InterPro" id="IPR005829">
    <property type="entry name" value="Sugar_transporter_CS"/>
</dbReference>
<dbReference type="GO" id="GO:0046943">
    <property type="term" value="F:carboxylic acid transmembrane transporter activity"/>
    <property type="evidence" value="ECO:0007669"/>
    <property type="project" value="TreeGrafter"/>
</dbReference>
<dbReference type="InterPro" id="IPR020846">
    <property type="entry name" value="MFS_dom"/>
</dbReference>
<evidence type="ECO:0000259" key="6">
    <source>
        <dbReference type="PROSITE" id="PS50850"/>
    </source>
</evidence>
<feature type="transmembrane region" description="Helical" evidence="5">
    <location>
        <begin position="151"/>
        <end position="174"/>
    </location>
</feature>
<keyword evidence="8" id="KW-1185">Reference proteome</keyword>
<feature type="transmembrane region" description="Helical" evidence="5">
    <location>
        <begin position="250"/>
        <end position="269"/>
    </location>
</feature>
<evidence type="ECO:0000256" key="4">
    <source>
        <dbReference type="ARBA" id="ARBA00023136"/>
    </source>
</evidence>
<keyword evidence="4 5" id="KW-0472">Membrane</keyword>
<feature type="transmembrane region" description="Helical" evidence="5">
    <location>
        <begin position="376"/>
        <end position="397"/>
    </location>
</feature>
<accession>A0A317N617</accession>
<evidence type="ECO:0000256" key="1">
    <source>
        <dbReference type="ARBA" id="ARBA00004651"/>
    </source>
</evidence>
<organism evidence="7 8">
    <name type="scientific">Nocardia neocaledoniensis</name>
    <dbReference type="NCBI Taxonomy" id="236511"/>
    <lineage>
        <taxon>Bacteria</taxon>
        <taxon>Bacillati</taxon>
        <taxon>Actinomycetota</taxon>
        <taxon>Actinomycetes</taxon>
        <taxon>Mycobacteriales</taxon>
        <taxon>Nocardiaceae</taxon>
        <taxon>Nocardia</taxon>
    </lineage>
</organism>
<keyword evidence="3 5" id="KW-1133">Transmembrane helix</keyword>
<feature type="transmembrane region" description="Helical" evidence="5">
    <location>
        <begin position="318"/>
        <end position="335"/>
    </location>
</feature>
<evidence type="ECO:0000256" key="3">
    <source>
        <dbReference type="ARBA" id="ARBA00022989"/>
    </source>
</evidence>
<dbReference type="GO" id="GO:0005886">
    <property type="term" value="C:plasma membrane"/>
    <property type="evidence" value="ECO:0007669"/>
    <property type="project" value="UniProtKB-SubCell"/>
</dbReference>
<dbReference type="PANTHER" id="PTHR23508">
    <property type="entry name" value="CARBOXYLIC ACID TRANSPORTER PROTEIN HOMOLOG"/>
    <property type="match status" value="1"/>
</dbReference>
<evidence type="ECO:0000313" key="7">
    <source>
        <dbReference type="EMBL" id="PWV67578.1"/>
    </source>
</evidence>
<feature type="transmembrane region" description="Helical" evidence="5">
    <location>
        <begin position="65"/>
        <end position="85"/>
    </location>
</feature>
<feature type="transmembrane region" description="Helical" evidence="5">
    <location>
        <begin position="92"/>
        <end position="112"/>
    </location>
</feature>
<feature type="transmembrane region" description="Helical" evidence="5">
    <location>
        <begin position="180"/>
        <end position="200"/>
    </location>
</feature>
<dbReference type="PROSITE" id="PS50850">
    <property type="entry name" value="MFS"/>
    <property type="match status" value="1"/>
</dbReference>
<dbReference type="RefSeq" id="WP_110041648.1">
    <property type="nucleotide sequence ID" value="NZ_QGTL01000021.1"/>
</dbReference>
<dbReference type="AlphaFoldDB" id="A0A317N617"/>
<dbReference type="PANTHER" id="PTHR23508:SF10">
    <property type="entry name" value="CARBOXYLIC ACID TRANSPORTER PROTEIN HOMOLOG"/>
    <property type="match status" value="1"/>
</dbReference>
<protein>
    <submittedName>
        <fullName evidence="7">AAHS family benzoate transporter-like MFS transporter</fullName>
    </submittedName>
</protein>
<comment type="subcellular location">
    <subcellularLocation>
        <location evidence="1">Cell membrane</location>
        <topology evidence="1">Multi-pass membrane protein</topology>
    </subcellularLocation>
</comment>
<dbReference type="SUPFAM" id="SSF103473">
    <property type="entry name" value="MFS general substrate transporter"/>
    <property type="match status" value="1"/>
</dbReference>
<evidence type="ECO:0000256" key="2">
    <source>
        <dbReference type="ARBA" id="ARBA00022692"/>
    </source>
</evidence>
<evidence type="ECO:0000256" key="5">
    <source>
        <dbReference type="SAM" id="Phobius"/>
    </source>
</evidence>
<feature type="transmembrane region" description="Helical" evidence="5">
    <location>
        <begin position="281"/>
        <end position="306"/>
    </location>
</feature>
<reference evidence="7 8" key="1">
    <citation type="submission" date="2018-05" db="EMBL/GenBank/DDBJ databases">
        <title>Genomic Encyclopedia of Type Strains, Phase IV (KMG-IV): sequencing the most valuable type-strain genomes for metagenomic binning, comparative biology and taxonomic classification.</title>
        <authorList>
            <person name="Goeker M."/>
        </authorList>
    </citation>
    <scope>NUCLEOTIDE SEQUENCE [LARGE SCALE GENOMIC DNA]</scope>
    <source>
        <strain evidence="7 8">DSM 44717</strain>
    </source>
</reference>
<dbReference type="InterPro" id="IPR036259">
    <property type="entry name" value="MFS_trans_sf"/>
</dbReference>
<dbReference type="PROSITE" id="PS00217">
    <property type="entry name" value="SUGAR_TRANSPORT_2"/>
    <property type="match status" value="1"/>
</dbReference>
<evidence type="ECO:0000313" key="8">
    <source>
        <dbReference type="Proteomes" id="UP000246410"/>
    </source>
</evidence>
<keyword evidence="2 5" id="KW-0812">Transmembrane</keyword>
<dbReference type="InterPro" id="IPR011701">
    <property type="entry name" value="MFS"/>
</dbReference>
<feature type="domain" description="Major facilitator superfamily (MFS) profile" evidence="6">
    <location>
        <begin position="24"/>
        <end position="431"/>
    </location>
</feature>
<name>A0A317N617_9NOCA</name>
<dbReference type="Pfam" id="PF07690">
    <property type="entry name" value="MFS_1"/>
    <property type="match status" value="2"/>
</dbReference>